<keyword evidence="2" id="KW-1185">Reference proteome</keyword>
<accession>A0A371GJ05</accession>
<protein>
    <submittedName>
        <fullName evidence="1">Uncharacterized protein</fullName>
    </submittedName>
</protein>
<feature type="non-terminal residue" evidence="1">
    <location>
        <position position="1"/>
    </location>
</feature>
<comment type="caution">
    <text evidence="1">The sequence shown here is derived from an EMBL/GenBank/DDBJ whole genome shotgun (WGS) entry which is preliminary data.</text>
</comment>
<gene>
    <name evidence="1" type="ORF">CR513_27613</name>
</gene>
<evidence type="ECO:0000313" key="1">
    <source>
        <dbReference type="EMBL" id="RDX90516.1"/>
    </source>
</evidence>
<dbReference type="AlphaFoldDB" id="A0A371GJ05"/>
<dbReference type="Proteomes" id="UP000257109">
    <property type="component" value="Unassembled WGS sequence"/>
</dbReference>
<evidence type="ECO:0000313" key="2">
    <source>
        <dbReference type="Proteomes" id="UP000257109"/>
    </source>
</evidence>
<proteinExistence type="predicted"/>
<reference evidence="1" key="1">
    <citation type="submission" date="2018-05" db="EMBL/GenBank/DDBJ databases">
        <title>Draft genome of Mucuna pruriens seed.</title>
        <authorList>
            <person name="Nnadi N.E."/>
            <person name="Vos R."/>
            <person name="Hasami M.H."/>
            <person name="Devisetty U.K."/>
            <person name="Aguiy J.C."/>
        </authorList>
    </citation>
    <scope>NUCLEOTIDE SEQUENCE [LARGE SCALE GENOMIC DNA]</scope>
    <source>
        <strain evidence="1">JCA_2017</strain>
    </source>
</reference>
<organism evidence="1 2">
    <name type="scientific">Mucuna pruriens</name>
    <name type="common">Velvet bean</name>
    <name type="synonym">Dolichos pruriens</name>
    <dbReference type="NCBI Taxonomy" id="157652"/>
    <lineage>
        <taxon>Eukaryota</taxon>
        <taxon>Viridiplantae</taxon>
        <taxon>Streptophyta</taxon>
        <taxon>Embryophyta</taxon>
        <taxon>Tracheophyta</taxon>
        <taxon>Spermatophyta</taxon>
        <taxon>Magnoliopsida</taxon>
        <taxon>eudicotyledons</taxon>
        <taxon>Gunneridae</taxon>
        <taxon>Pentapetalae</taxon>
        <taxon>rosids</taxon>
        <taxon>fabids</taxon>
        <taxon>Fabales</taxon>
        <taxon>Fabaceae</taxon>
        <taxon>Papilionoideae</taxon>
        <taxon>50 kb inversion clade</taxon>
        <taxon>NPAAA clade</taxon>
        <taxon>indigoferoid/millettioid clade</taxon>
        <taxon>Phaseoleae</taxon>
        <taxon>Mucuna</taxon>
    </lineage>
</organism>
<name>A0A371GJ05_MUCPR</name>
<sequence>MESCDEAYLSLQREGRSTTSEGGYTRCGHAAEQVLYKVRAIMIKDEEFEEWSSLWYKLLIVHLLGKKVSFKALENK</sequence>
<dbReference type="EMBL" id="QJKJ01005382">
    <property type="protein sequence ID" value="RDX90516.1"/>
    <property type="molecule type" value="Genomic_DNA"/>
</dbReference>